<dbReference type="AlphaFoldDB" id="A0A504YMQ1"/>
<proteinExistence type="predicted"/>
<evidence type="ECO:0000313" key="1">
    <source>
        <dbReference type="EMBL" id="TPP61785.1"/>
    </source>
</evidence>
<sequence>MLVSSTLDRFTIQLGRAEEKRRGHLLTCPNMRAAGTEVTLSPPSDTLTQALIRLMERTGKTKVRYSNNGSNSKREQAELIAGPLDVSQNKHFSPPGTSHWEEFFKRLTRSVRITLRASAPSGREREETLQIILVEFGRIISGLPLLPLKVDAKDLGVLKLDKFFL</sequence>
<dbReference type="EMBL" id="SUNJ01007712">
    <property type="protein sequence ID" value="TPP61785.1"/>
    <property type="molecule type" value="Genomic_DNA"/>
</dbReference>
<organism evidence="1 2">
    <name type="scientific">Fasciola gigantica</name>
    <name type="common">Giant liver fluke</name>
    <dbReference type="NCBI Taxonomy" id="46835"/>
    <lineage>
        <taxon>Eukaryota</taxon>
        <taxon>Metazoa</taxon>
        <taxon>Spiralia</taxon>
        <taxon>Lophotrochozoa</taxon>
        <taxon>Platyhelminthes</taxon>
        <taxon>Trematoda</taxon>
        <taxon>Digenea</taxon>
        <taxon>Plagiorchiida</taxon>
        <taxon>Echinostomata</taxon>
        <taxon>Echinostomatoidea</taxon>
        <taxon>Fasciolidae</taxon>
        <taxon>Fasciola</taxon>
    </lineage>
</organism>
<name>A0A504YMQ1_FASGI</name>
<comment type="caution">
    <text evidence="1">The sequence shown here is derived from an EMBL/GenBank/DDBJ whole genome shotgun (WGS) entry which is preliminary data.</text>
</comment>
<dbReference type="STRING" id="46835.A0A504YMQ1"/>
<dbReference type="OrthoDB" id="10049357at2759"/>
<reference evidence="1 2" key="1">
    <citation type="submission" date="2019-04" db="EMBL/GenBank/DDBJ databases">
        <title>Annotation for the trematode Fasciola gigantica.</title>
        <authorList>
            <person name="Choi Y.-J."/>
        </authorList>
    </citation>
    <scope>NUCLEOTIDE SEQUENCE [LARGE SCALE GENOMIC DNA]</scope>
    <source>
        <strain evidence="1">Uganda_cow_1</strain>
    </source>
</reference>
<dbReference type="PANTHER" id="PTHR47331">
    <property type="entry name" value="PHD-TYPE DOMAIN-CONTAINING PROTEIN"/>
    <property type="match status" value="1"/>
</dbReference>
<accession>A0A504YMQ1</accession>
<gene>
    <name evidence="1" type="ORF">FGIG_11489</name>
</gene>
<keyword evidence="2" id="KW-1185">Reference proteome</keyword>
<protein>
    <submittedName>
        <fullName evidence="1">Uncharacterized protein</fullName>
    </submittedName>
</protein>
<dbReference type="Proteomes" id="UP000316759">
    <property type="component" value="Unassembled WGS sequence"/>
</dbReference>
<evidence type="ECO:0000313" key="2">
    <source>
        <dbReference type="Proteomes" id="UP000316759"/>
    </source>
</evidence>